<gene>
    <name evidence="1" type="ORF">DGUA_6G021160</name>
</gene>
<keyword evidence="2" id="KW-1185">Reference proteome</keyword>
<name>A0A3B0KXH7_DROGU</name>
<reference evidence="2" key="1">
    <citation type="submission" date="2018-01" db="EMBL/GenBank/DDBJ databases">
        <authorList>
            <person name="Alioto T."/>
            <person name="Alioto T."/>
        </authorList>
    </citation>
    <scope>NUCLEOTIDE SEQUENCE [LARGE SCALE GENOMIC DNA]</scope>
</reference>
<accession>A0A3B0KXH7</accession>
<dbReference type="STRING" id="7266.A0A3B0KXH7"/>
<dbReference type="AlphaFoldDB" id="A0A3B0KXH7"/>
<evidence type="ECO:0000313" key="2">
    <source>
        <dbReference type="Proteomes" id="UP000268350"/>
    </source>
</evidence>
<protein>
    <submittedName>
        <fullName evidence="1">Uncharacterized protein</fullName>
    </submittedName>
</protein>
<sequence length="111" mass="12480">LLSISSALKRQIVDTFFPRRCGNAATLSFDQFVCACATVLEPQFIFTKTMEYHGLNHSALGQIKYKEFEFRLSAADLEGRLSIREWLGKDVPSRIGTRLCAEPGAHAIHHK</sequence>
<evidence type="ECO:0000313" key="1">
    <source>
        <dbReference type="EMBL" id="SPP90111.1"/>
    </source>
</evidence>
<dbReference type="Proteomes" id="UP000268350">
    <property type="component" value="Unassembled WGS sequence"/>
</dbReference>
<organism evidence="1 2">
    <name type="scientific">Drosophila guanche</name>
    <name type="common">Fruit fly</name>
    <dbReference type="NCBI Taxonomy" id="7266"/>
    <lineage>
        <taxon>Eukaryota</taxon>
        <taxon>Metazoa</taxon>
        <taxon>Ecdysozoa</taxon>
        <taxon>Arthropoda</taxon>
        <taxon>Hexapoda</taxon>
        <taxon>Insecta</taxon>
        <taxon>Pterygota</taxon>
        <taxon>Neoptera</taxon>
        <taxon>Endopterygota</taxon>
        <taxon>Diptera</taxon>
        <taxon>Brachycera</taxon>
        <taxon>Muscomorpha</taxon>
        <taxon>Ephydroidea</taxon>
        <taxon>Drosophilidae</taxon>
        <taxon>Drosophila</taxon>
        <taxon>Sophophora</taxon>
    </lineage>
</organism>
<proteinExistence type="predicted"/>
<feature type="non-terminal residue" evidence="1">
    <location>
        <position position="1"/>
    </location>
</feature>
<dbReference type="EMBL" id="OUUW01000154">
    <property type="protein sequence ID" value="SPP90111.1"/>
    <property type="molecule type" value="Genomic_DNA"/>
</dbReference>
<dbReference type="OrthoDB" id="191686at2759"/>